<organism evidence="2 3">
    <name type="scientific">Pseudocercospora fijiensis (strain CIRAD86)</name>
    <name type="common">Black leaf streak disease fungus</name>
    <name type="synonym">Mycosphaerella fijiensis</name>
    <dbReference type="NCBI Taxonomy" id="383855"/>
    <lineage>
        <taxon>Eukaryota</taxon>
        <taxon>Fungi</taxon>
        <taxon>Dikarya</taxon>
        <taxon>Ascomycota</taxon>
        <taxon>Pezizomycotina</taxon>
        <taxon>Dothideomycetes</taxon>
        <taxon>Dothideomycetidae</taxon>
        <taxon>Mycosphaerellales</taxon>
        <taxon>Mycosphaerellaceae</taxon>
        <taxon>Pseudocercospora</taxon>
    </lineage>
</organism>
<dbReference type="GeneID" id="19332334"/>
<dbReference type="Proteomes" id="UP000016932">
    <property type="component" value="Unassembled WGS sequence"/>
</dbReference>
<feature type="non-terminal residue" evidence="2">
    <location>
        <position position="237"/>
    </location>
</feature>
<dbReference type="eggNOG" id="KOG0742">
    <property type="taxonomic scope" value="Eukaryota"/>
</dbReference>
<dbReference type="GO" id="GO:0005524">
    <property type="term" value="F:ATP binding"/>
    <property type="evidence" value="ECO:0007669"/>
    <property type="project" value="InterPro"/>
</dbReference>
<dbReference type="OrthoDB" id="10042665at2759"/>
<dbReference type="KEGG" id="pfj:MYCFIDRAFT_16922"/>
<reference evidence="2 3" key="1">
    <citation type="journal article" date="2012" name="PLoS Pathog.">
        <title>Diverse lifestyles and strategies of plant pathogenesis encoded in the genomes of eighteen Dothideomycetes fungi.</title>
        <authorList>
            <person name="Ohm R.A."/>
            <person name="Feau N."/>
            <person name="Henrissat B."/>
            <person name="Schoch C.L."/>
            <person name="Horwitz B.A."/>
            <person name="Barry K.W."/>
            <person name="Condon B.J."/>
            <person name="Copeland A.C."/>
            <person name="Dhillon B."/>
            <person name="Glaser F."/>
            <person name="Hesse C.N."/>
            <person name="Kosti I."/>
            <person name="LaButti K."/>
            <person name="Lindquist E.A."/>
            <person name="Lucas S."/>
            <person name="Salamov A.A."/>
            <person name="Bradshaw R.E."/>
            <person name="Ciuffetti L."/>
            <person name="Hamelin R.C."/>
            <person name="Kema G.H.J."/>
            <person name="Lawrence C."/>
            <person name="Scott J.A."/>
            <person name="Spatafora J.W."/>
            <person name="Turgeon B.G."/>
            <person name="de Wit P.J.G.M."/>
            <person name="Zhong S."/>
            <person name="Goodwin S.B."/>
            <person name="Grigoriev I.V."/>
        </authorList>
    </citation>
    <scope>NUCLEOTIDE SEQUENCE [LARGE SCALE GENOMIC DNA]</scope>
    <source>
        <strain evidence="2 3">CIRAD86</strain>
    </source>
</reference>
<dbReference type="SUPFAM" id="SSF52540">
    <property type="entry name" value="P-loop containing nucleoside triphosphate hydrolases"/>
    <property type="match status" value="1"/>
</dbReference>
<evidence type="ECO:0000313" key="2">
    <source>
        <dbReference type="EMBL" id="EME85371.1"/>
    </source>
</evidence>
<protein>
    <recommendedName>
        <fullName evidence="1">AAA+ ATPase domain-containing protein</fullName>
    </recommendedName>
</protein>
<dbReference type="AlphaFoldDB" id="M3ALB3"/>
<dbReference type="SMART" id="SM00382">
    <property type="entry name" value="AAA"/>
    <property type="match status" value="1"/>
</dbReference>
<keyword evidence="3" id="KW-1185">Reference proteome</keyword>
<dbReference type="RefSeq" id="XP_007922318.1">
    <property type="nucleotide sequence ID" value="XM_007924127.1"/>
</dbReference>
<dbReference type="VEuPathDB" id="FungiDB:MYCFIDRAFT_16922"/>
<dbReference type="PANTHER" id="PTHR46411">
    <property type="entry name" value="FAMILY ATPASE, PUTATIVE-RELATED"/>
    <property type="match status" value="1"/>
</dbReference>
<dbReference type="InterPro" id="IPR056599">
    <property type="entry name" value="AAA_lid_fung"/>
</dbReference>
<dbReference type="CDD" id="cd19481">
    <property type="entry name" value="RecA-like_protease"/>
    <property type="match status" value="1"/>
</dbReference>
<dbReference type="InterPro" id="IPR027417">
    <property type="entry name" value="P-loop_NTPase"/>
</dbReference>
<feature type="domain" description="AAA+ ATPase" evidence="1">
    <location>
        <begin position="10"/>
        <end position="137"/>
    </location>
</feature>
<feature type="non-terminal residue" evidence="2">
    <location>
        <position position="1"/>
    </location>
</feature>
<dbReference type="HOGENOM" id="CLU_004471_5_1_1"/>
<evidence type="ECO:0000313" key="3">
    <source>
        <dbReference type="Proteomes" id="UP000016932"/>
    </source>
</evidence>
<dbReference type="Gene3D" id="3.40.50.300">
    <property type="entry name" value="P-loop containing nucleotide triphosphate hydrolases"/>
    <property type="match status" value="1"/>
</dbReference>
<name>M3ALB3_PSEFD</name>
<dbReference type="InterPro" id="IPR003593">
    <property type="entry name" value="AAA+_ATPase"/>
</dbReference>
<dbReference type="PANTHER" id="PTHR46411:SF3">
    <property type="entry name" value="AAA+ ATPASE DOMAIN-CONTAINING PROTEIN"/>
    <property type="match status" value="1"/>
</dbReference>
<dbReference type="STRING" id="383855.M3ALB3"/>
<gene>
    <name evidence="2" type="ORF">MYCFIDRAFT_16922</name>
</gene>
<accession>M3ALB3</accession>
<sequence>REDLVRGKGKGLVILLHGVPGVGKTSTAECVAEYTGRPLYALTCGDIGKTPREVQDSLSEAFSLAYRWNCVMLLDEADVFLAARDGTDLKRNAVVSVFLRSLEYYSGILFLTTNKVGFFDEAFKSRIHMMLYYKELNKLQTEEIWKVNLNRLRENKPTLNFDVNVLLKWVRKAYRAMEKDDNRRPWNGRQIHNAVRTAAALAAFQKKNTLTVEHLKQVEKASEEFDKYLFDTHGTDD</sequence>
<dbReference type="Pfam" id="PF23232">
    <property type="entry name" value="AAA_lid_13"/>
    <property type="match status" value="1"/>
</dbReference>
<dbReference type="InterPro" id="IPR003959">
    <property type="entry name" value="ATPase_AAA_core"/>
</dbReference>
<dbReference type="GO" id="GO:0016887">
    <property type="term" value="F:ATP hydrolysis activity"/>
    <property type="evidence" value="ECO:0007669"/>
    <property type="project" value="InterPro"/>
</dbReference>
<proteinExistence type="predicted"/>
<dbReference type="EMBL" id="KB446556">
    <property type="protein sequence ID" value="EME85371.1"/>
    <property type="molecule type" value="Genomic_DNA"/>
</dbReference>
<evidence type="ECO:0000259" key="1">
    <source>
        <dbReference type="SMART" id="SM00382"/>
    </source>
</evidence>
<dbReference type="Pfam" id="PF00004">
    <property type="entry name" value="AAA"/>
    <property type="match status" value="1"/>
</dbReference>